<organism evidence="1 2">
    <name type="scientific">Listeria monocytogenes</name>
    <dbReference type="NCBI Taxonomy" id="1639"/>
    <lineage>
        <taxon>Bacteria</taxon>
        <taxon>Bacillati</taxon>
        <taxon>Bacillota</taxon>
        <taxon>Bacilli</taxon>
        <taxon>Bacillales</taxon>
        <taxon>Listeriaceae</taxon>
        <taxon>Listeria</taxon>
    </lineage>
</organism>
<accession>A0AAN3BR59</accession>
<gene>
    <name evidence="1" type="ORF">CAC64_07330</name>
</gene>
<comment type="caution">
    <text evidence="1">The sequence shown here is derived from an EMBL/GenBank/DDBJ whole genome shotgun (WGS) entry which is preliminary data.</text>
</comment>
<evidence type="ECO:0000313" key="2">
    <source>
        <dbReference type="Proteomes" id="UP000531172"/>
    </source>
</evidence>
<name>A0AAN3BR59_LISMN</name>
<protein>
    <submittedName>
        <fullName evidence="1">Uncharacterized protein</fullName>
    </submittedName>
</protein>
<reference evidence="1 2" key="1">
    <citation type="submission" date="2018-06" db="EMBL/GenBank/DDBJ databases">
        <authorList>
            <consortium name="PulseNet: The National Subtyping Network for Foodborne Disease Surveillance"/>
            <person name="Tarr C.L."/>
            <person name="Trees E."/>
            <person name="Katz L.S."/>
            <person name="Carleton-Romer H.A."/>
            <person name="Stroika S."/>
            <person name="Kucerova Z."/>
            <person name="Roache K.F."/>
            <person name="Sabol A.L."/>
            <person name="Besser J."/>
            <person name="Gerner-Smidt P."/>
        </authorList>
    </citation>
    <scope>NUCLEOTIDE SEQUENCE [LARGE SCALE GENOMIC DNA]</scope>
    <source>
        <strain evidence="1 2">PNUSAL003001</strain>
    </source>
</reference>
<dbReference type="Proteomes" id="UP000531172">
    <property type="component" value="Unassembled WGS sequence"/>
</dbReference>
<evidence type="ECO:0000313" key="1">
    <source>
        <dbReference type="EMBL" id="EAG4184125.1"/>
    </source>
</evidence>
<dbReference type="EMBL" id="AABBWO010000003">
    <property type="protein sequence ID" value="EAG4184125.1"/>
    <property type="molecule type" value="Genomic_DNA"/>
</dbReference>
<proteinExistence type="predicted"/>
<sequence length="106" mass="11927">MTAKVKTPDTDLIELSGKWVYKHPKKGHRLDVNNTVYIVLEGEYDKPSGLDYMVVENLTTGEISIIFEGTQGTQDFLTDGTLPGSIPNTQLREADAAYIRRKRRKA</sequence>
<dbReference type="AlphaFoldDB" id="A0AAN3BR59"/>